<dbReference type="GO" id="GO:0030335">
    <property type="term" value="P:positive regulation of cell migration"/>
    <property type="evidence" value="ECO:0007669"/>
    <property type="project" value="TreeGrafter"/>
</dbReference>
<dbReference type="SMART" id="SM00630">
    <property type="entry name" value="Sema"/>
    <property type="match status" value="1"/>
</dbReference>
<dbReference type="Proteomes" id="UP000014760">
    <property type="component" value="Unassembled WGS sequence"/>
</dbReference>
<dbReference type="FunCoup" id="R7UTK7">
    <property type="interactions" value="103"/>
</dbReference>
<evidence type="ECO:0000313" key="7">
    <source>
        <dbReference type="EMBL" id="ELU06726.1"/>
    </source>
</evidence>
<keyword evidence="9" id="KW-1185">Reference proteome</keyword>
<dbReference type="InterPro" id="IPR027231">
    <property type="entry name" value="Semaphorin"/>
</dbReference>
<dbReference type="GO" id="GO:0007411">
    <property type="term" value="P:axon guidance"/>
    <property type="evidence" value="ECO:0007669"/>
    <property type="project" value="TreeGrafter"/>
</dbReference>
<dbReference type="InterPro" id="IPR016201">
    <property type="entry name" value="PSI"/>
</dbReference>
<comment type="subcellular location">
    <subcellularLocation>
        <location evidence="1">Membrane</location>
    </subcellularLocation>
</comment>
<dbReference type="SUPFAM" id="SSF101912">
    <property type="entry name" value="Sema domain"/>
    <property type="match status" value="1"/>
</dbReference>
<dbReference type="PROSITE" id="PS51004">
    <property type="entry name" value="SEMA"/>
    <property type="match status" value="1"/>
</dbReference>
<dbReference type="SUPFAM" id="SSF103575">
    <property type="entry name" value="Plexin repeat"/>
    <property type="match status" value="1"/>
</dbReference>
<accession>R7UTK7</accession>
<gene>
    <name evidence="7" type="ORF">CAPTEDRAFT_179561</name>
</gene>
<keyword evidence="2" id="KW-0472">Membrane</keyword>
<evidence type="ECO:0000313" key="9">
    <source>
        <dbReference type="Proteomes" id="UP000014760"/>
    </source>
</evidence>
<dbReference type="InterPro" id="IPR001627">
    <property type="entry name" value="Semap_dom"/>
</dbReference>
<reference evidence="8" key="3">
    <citation type="submission" date="2015-06" db="UniProtKB">
        <authorList>
            <consortium name="EnsemblMetazoa"/>
        </authorList>
    </citation>
    <scope>IDENTIFICATION</scope>
</reference>
<evidence type="ECO:0000256" key="2">
    <source>
        <dbReference type="ARBA" id="ARBA00023136"/>
    </source>
</evidence>
<evidence type="ECO:0000256" key="1">
    <source>
        <dbReference type="ARBA" id="ARBA00004370"/>
    </source>
</evidence>
<dbReference type="InterPro" id="IPR036352">
    <property type="entry name" value="Semap_dom_sf"/>
</dbReference>
<dbReference type="OMA" id="KEPENCQ"/>
<dbReference type="GO" id="GO:0045499">
    <property type="term" value="F:chemorepellent activity"/>
    <property type="evidence" value="ECO:0007669"/>
    <property type="project" value="TreeGrafter"/>
</dbReference>
<dbReference type="GO" id="GO:0030215">
    <property type="term" value="F:semaphorin receptor binding"/>
    <property type="evidence" value="ECO:0007669"/>
    <property type="project" value="InterPro"/>
</dbReference>
<dbReference type="Pfam" id="PF01403">
    <property type="entry name" value="Sema"/>
    <property type="match status" value="1"/>
</dbReference>
<comment type="caution">
    <text evidence="5">Lacks conserved residue(s) required for the propagation of feature annotation.</text>
</comment>
<evidence type="ECO:0000256" key="5">
    <source>
        <dbReference type="PROSITE-ProRule" id="PRU00352"/>
    </source>
</evidence>
<dbReference type="Pfam" id="PF01437">
    <property type="entry name" value="PSI"/>
    <property type="match status" value="1"/>
</dbReference>
<evidence type="ECO:0000313" key="8">
    <source>
        <dbReference type="EnsemblMetazoa" id="CapteP179561"/>
    </source>
</evidence>
<dbReference type="OrthoDB" id="9988752at2759"/>
<dbReference type="Gene3D" id="2.130.10.10">
    <property type="entry name" value="YVTN repeat-like/Quinoprotein amine dehydrogenase"/>
    <property type="match status" value="1"/>
</dbReference>
<evidence type="ECO:0000256" key="3">
    <source>
        <dbReference type="ARBA" id="ARBA00023157"/>
    </source>
</evidence>
<dbReference type="FunFam" id="2.130.10.10:FF:000346">
    <property type="entry name" value="Sema-1a, isoform D"/>
    <property type="match status" value="1"/>
</dbReference>
<dbReference type="EnsemblMetazoa" id="CapteT179561">
    <property type="protein sequence ID" value="CapteP179561"/>
    <property type="gene ID" value="CapteG179561"/>
</dbReference>
<dbReference type="GO" id="GO:0071526">
    <property type="term" value="P:semaphorin-plexin signaling pathway"/>
    <property type="evidence" value="ECO:0007669"/>
    <property type="project" value="TreeGrafter"/>
</dbReference>
<dbReference type="Gene3D" id="3.30.1680.10">
    <property type="entry name" value="ligand-binding face of the semaphorins, domain 2"/>
    <property type="match status" value="1"/>
</dbReference>
<dbReference type="STRING" id="283909.R7UTK7"/>
<reference evidence="7 9" key="2">
    <citation type="journal article" date="2013" name="Nature">
        <title>Insights into bilaterian evolution from three spiralian genomes.</title>
        <authorList>
            <person name="Simakov O."/>
            <person name="Marletaz F."/>
            <person name="Cho S.J."/>
            <person name="Edsinger-Gonzales E."/>
            <person name="Havlak P."/>
            <person name="Hellsten U."/>
            <person name="Kuo D.H."/>
            <person name="Larsson T."/>
            <person name="Lv J."/>
            <person name="Arendt D."/>
            <person name="Savage R."/>
            <person name="Osoegawa K."/>
            <person name="de Jong P."/>
            <person name="Grimwood J."/>
            <person name="Chapman J.A."/>
            <person name="Shapiro H."/>
            <person name="Aerts A."/>
            <person name="Otillar R.P."/>
            <person name="Terry A.Y."/>
            <person name="Boore J.L."/>
            <person name="Grigoriev I.V."/>
            <person name="Lindberg D.R."/>
            <person name="Seaver E.C."/>
            <person name="Weisblat D.A."/>
            <person name="Putnam N.H."/>
            <person name="Rokhsar D.S."/>
        </authorList>
    </citation>
    <scope>NUCLEOTIDE SEQUENCE</scope>
    <source>
        <strain evidence="7 9">I ESC-2004</strain>
    </source>
</reference>
<dbReference type="SMART" id="SM00423">
    <property type="entry name" value="PSI"/>
    <property type="match status" value="1"/>
</dbReference>
<dbReference type="InterPro" id="IPR015943">
    <property type="entry name" value="WD40/YVTN_repeat-like_dom_sf"/>
</dbReference>
<dbReference type="InterPro" id="IPR002165">
    <property type="entry name" value="Plexin_repeat"/>
</dbReference>
<sequence length="542" mass="61169">MHFAGDDEATNHFKVVHLSGSSLLLGARNVVYNISLDTMKENKRIHWPAEEGDMKICGFKQKTTDECQNYIRVIAPTESGGFLVCGTNAFKPSCRKYMDMPDMTYKLLASESGLAKCPFDPTHNNTALYAGDRFFSATVSDMSARDALIYSDSVRTVQHDSQWLNEPDFVSSFEHEDKVYFFFRETAVEYINCGKARFSRVARVCKNDRGGERMLRNTFTSFFKARLNCSIPGEYPFYFDEIQSTSDIGKGNVIPSVVLSDRETMIYAVFTTPQNSIGGSAVCAFRFSDVLKTFEGPFKEQKSASSNWLPVKESEHPIPHPAKTCINDSYNIQSSHLNFIKTHPLMDKAVPTFGGAPILYSASFNYRMTTIAIDWQFRAADDRYYDILFIGTDHGHVLKAINKGSITSMDPVIIEDLEVFPNQPVLELKVYRNFGAGEEKLIVVSANQIQNIPLHRCQIHPTCTACVAAQDPYCAWFNGACAKTNTRSVYFSGIKFDCEYLNFFNSGSIQSLQTGEHPQCPESELKDPGIILFEVYLFYFYK</sequence>
<organism evidence="7">
    <name type="scientific">Capitella teleta</name>
    <name type="common">Polychaete worm</name>
    <dbReference type="NCBI Taxonomy" id="283909"/>
    <lineage>
        <taxon>Eukaryota</taxon>
        <taxon>Metazoa</taxon>
        <taxon>Spiralia</taxon>
        <taxon>Lophotrochozoa</taxon>
        <taxon>Annelida</taxon>
        <taxon>Polychaeta</taxon>
        <taxon>Sedentaria</taxon>
        <taxon>Scolecida</taxon>
        <taxon>Capitellidae</taxon>
        <taxon>Capitella</taxon>
    </lineage>
</organism>
<dbReference type="EMBL" id="KB300467">
    <property type="protein sequence ID" value="ELU06726.1"/>
    <property type="molecule type" value="Genomic_DNA"/>
</dbReference>
<keyword evidence="3" id="KW-1015">Disulfide bond</keyword>
<dbReference type="PANTHER" id="PTHR11036:SF127">
    <property type="entry name" value="SEMAPHORIN-1A"/>
    <property type="match status" value="1"/>
</dbReference>
<evidence type="ECO:0000256" key="4">
    <source>
        <dbReference type="ARBA" id="ARBA00023180"/>
    </source>
</evidence>
<feature type="domain" description="Sema" evidence="6">
    <location>
        <begin position="1"/>
        <end position="454"/>
    </location>
</feature>
<reference evidence="9" key="1">
    <citation type="submission" date="2012-12" db="EMBL/GenBank/DDBJ databases">
        <authorList>
            <person name="Hellsten U."/>
            <person name="Grimwood J."/>
            <person name="Chapman J.A."/>
            <person name="Shapiro H."/>
            <person name="Aerts A."/>
            <person name="Otillar R.P."/>
            <person name="Terry A.Y."/>
            <person name="Boore J.L."/>
            <person name="Simakov O."/>
            <person name="Marletaz F."/>
            <person name="Cho S.-J."/>
            <person name="Edsinger-Gonzales E."/>
            <person name="Havlak P."/>
            <person name="Kuo D.-H."/>
            <person name="Larsson T."/>
            <person name="Lv J."/>
            <person name="Arendt D."/>
            <person name="Savage R."/>
            <person name="Osoegawa K."/>
            <person name="de Jong P."/>
            <person name="Lindberg D.R."/>
            <person name="Seaver E.C."/>
            <person name="Weisblat D.A."/>
            <person name="Putnam N.H."/>
            <person name="Grigoriev I.V."/>
            <person name="Rokhsar D.S."/>
        </authorList>
    </citation>
    <scope>NUCLEOTIDE SEQUENCE</scope>
    <source>
        <strain evidence="9">I ESC-2004</strain>
    </source>
</reference>
<dbReference type="HOGENOM" id="CLU_009051_7_2_1"/>
<dbReference type="AlphaFoldDB" id="R7UTK7"/>
<dbReference type="GO" id="GO:0005886">
    <property type="term" value="C:plasma membrane"/>
    <property type="evidence" value="ECO:0007669"/>
    <property type="project" value="TreeGrafter"/>
</dbReference>
<dbReference type="PANTHER" id="PTHR11036">
    <property type="entry name" value="SEMAPHORIN"/>
    <property type="match status" value="1"/>
</dbReference>
<proteinExistence type="predicted"/>
<protein>
    <recommendedName>
        <fullName evidence="6">Sema domain-containing protein</fullName>
    </recommendedName>
</protein>
<dbReference type="EMBL" id="AMQN01007335">
    <property type="status" value="NOT_ANNOTATED_CDS"/>
    <property type="molecule type" value="Genomic_DNA"/>
</dbReference>
<evidence type="ECO:0000259" key="6">
    <source>
        <dbReference type="PROSITE" id="PS51004"/>
    </source>
</evidence>
<name>R7UTK7_CAPTE</name>
<keyword evidence="4" id="KW-0325">Glycoprotein</keyword>